<feature type="transmembrane region" description="Helical" evidence="2">
    <location>
        <begin position="20"/>
        <end position="40"/>
    </location>
</feature>
<evidence type="ECO:0000256" key="1">
    <source>
        <dbReference type="SAM" id="MobiDB-lite"/>
    </source>
</evidence>
<accession>A0A8T1MA86</accession>
<feature type="transmembrane region" description="Helical" evidence="2">
    <location>
        <begin position="180"/>
        <end position="204"/>
    </location>
</feature>
<feature type="transmembrane region" description="Helical" evidence="2">
    <location>
        <begin position="134"/>
        <end position="152"/>
    </location>
</feature>
<evidence type="ECO:0008006" key="5">
    <source>
        <dbReference type="Google" id="ProtNLM"/>
    </source>
</evidence>
<proteinExistence type="predicted"/>
<dbReference type="AlphaFoldDB" id="A0A8T1MA86"/>
<keyword evidence="2" id="KW-0812">Transmembrane</keyword>
<organism evidence="3 4">
    <name type="scientific">Clonorchis sinensis</name>
    <name type="common">Chinese liver fluke</name>
    <dbReference type="NCBI Taxonomy" id="79923"/>
    <lineage>
        <taxon>Eukaryota</taxon>
        <taxon>Metazoa</taxon>
        <taxon>Spiralia</taxon>
        <taxon>Lophotrochozoa</taxon>
        <taxon>Platyhelminthes</taxon>
        <taxon>Trematoda</taxon>
        <taxon>Digenea</taxon>
        <taxon>Opisthorchiida</taxon>
        <taxon>Opisthorchiata</taxon>
        <taxon>Opisthorchiidae</taxon>
        <taxon>Clonorchis</taxon>
    </lineage>
</organism>
<protein>
    <recommendedName>
        <fullName evidence="5">G-protein coupled receptors family 1 profile domain-containing protein</fullName>
    </recommendedName>
</protein>
<feature type="compositionally biased region" description="Basic and acidic residues" evidence="1">
    <location>
        <begin position="319"/>
        <end position="331"/>
    </location>
</feature>
<gene>
    <name evidence="3" type="ORF">CSKR_203305</name>
</gene>
<dbReference type="EMBL" id="NIRI02000056">
    <property type="protein sequence ID" value="KAG5445756.1"/>
    <property type="molecule type" value="Genomic_DNA"/>
</dbReference>
<sequence length="346" mass="40203">MQSKEVELGGIPSSLYMVRIAVFTFGFLLNLLMFIILIRFRKPTDNILTTGIVPTMIDGLICMVNVASFAESMVKQMSGTQAYIICHFISSYAIIWALIAARVFINMLVTLFFFIQFLYPFMRIEQRRKPIRTVLIVGIPLSMATGIIPHLLTNRYAGDTNQCTTHSGAYFYAPMRLVTVFRLGVLVSFLYNFLLPVIGSIYLYHHVLRILRLRDKNRDAYKEVHLCSIMDNWFMLLFAGIAELEKFMVRYPNSHNIQYDPFRSAILMLILSLYSVVYPCLSIVFRRRYQRPILDCLVYMGMNPTDSWLAKRLNRSEASESRKQHTKTNEHPHRRPTGIYSHKNQH</sequence>
<keyword evidence="4" id="KW-1185">Reference proteome</keyword>
<keyword evidence="2" id="KW-1133">Transmembrane helix</keyword>
<dbReference type="OrthoDB" id="6245830at2759"/>
<evidence type="ECO:0000313" key="3">
    <source>
        <dbReference type="EMBL" id="KAG5445756.1"/>
    </source>
</evidence>
<comment type="caution">
    <text evidence="3">The sequence shown here is derived from an EMBL/GenBank/DDBJ whole genome shotgun (WGS) entry which is preliminary data.</text>
</comment>
<dbReference type="Gene3D" id="1.20.1070.10">
    <property type="entry name" value="Rhodopsin 7-helix transmembrane proteins"/>
    <property type="match status" value="1"/>
</dbReference>
<evidence type="ECO:0000256" key="2">
    <source>
        <dbReference type="SAM" id="Phobius"/>
    </source>
</evidence>
<reference evidence="3 4" key="2">
    <citation type="journal article" date="2021" name="Genomics">
        <title>High-quality reference genome for Clonorchis sinensis.</title>
        <authorList>
            <person name="Young N.D."/>
            <person name="Stroehlein A.J."/>
            <person name="Kinkar L."/>
            <person name="Wang T."/>
            <person name="Sohn W.M."/>
            <person name="Chang B.C.H."/>
            <person name="Kaur P."/>
            <person name="Weisz D."/>
            <person name="Dudchenko O."/>
            <person name="Aiden E.L."/>
            <person name="Korhonen P.K."/>
            <person name="Gasser R.B."/>
        </authorList>
    </citation>
    <scope>NUCLEOTIDE SEQUENCE [LARGE SCALE GENOMIC DNA]</scope>
    <source>
        <strain evidence="3">Cs-k2</strain>
    </source>
</reference>
<name>A0A8T1MA86_CLOSI</name>
<keyword evidence="2" id="KW-0472">Membrane</keyword>
<feature type="transmembrane region" description="Helical" evidence="2">
    <location>
        <begin position="82"/>
        <end position="99"/>
    </location>
</feature>
<evidence type="ECO:0000313" key="4">
    <source>
        <dbReference type="Proteomes" id="UP000286415"/>
    </source>
</evidence>
<feature type="region of interest" description="Disordered" evidence="1">
    <location>
        <begin position="319"/>
        <end position="346"/>
    </location>
</feature>
<feature type="transmembrane region" description="Helical" evidence="2">
    <location>
        <begin position="105"/>
        <end position="122"/>
    </location>
</feature>
<reference evidence="3 4" key="1">
    <citation type="journal article" date="2018" name="Biotechnol. Adv.">
        <title>Improved genomic resources and new bioinformatic workflow for the carcinogenic parasite Clonorchis sinensis: Biotechnological implications.</title>
        <authorList>
            <person name="Wang D."/>
            <person name="Korhonen P.K."/>
            <person name="Gasser R.B."/>
            <person name="Young N.D."/>
        </authorList>
    </citation>
    <scope>NUCLEOTIDE SEQUENCE [LARGE SCALE GENOMIC DNA]</scope>
    <source>
        <strain evidence="3">Cs-k2</strain>
    </source>
</reference>
<dbReference type="Proteomes" id="UP000286415">
    <property type="component" value="Unassembled WGS sequence"/>
</dbReference>
<feature type="transmembrane region" description="Helical" evidence="2">
    <location>
        <begin position="262"/>
        <end position="285"/>
    </location>
</feature>
<feature type="transmembrane region" description="Helical" evidence="2">
    <location>
        <begin position="224"/>
        <end position="242"/>
    </location>
</feature>